<reference evidence="3" key="1">
    <citation type="submission" date="2020-03" db="EMBL/GenBank/DDBJ databases">
        <title>Spirochaetal bacteria isolated from arthropods constitute a novel genus Entomospira genus novum within the order Spirochaetales.</title>
        <authorList>
            <person name="Grana-Miraglia L."/>
            <person name="Sikutova S."/>
            <person name="Fingerle V."/>
            <person name="Sing A."/>
            <person name="Castillo-Ramirez S."/>
            <person name="Margos G."/>
            <person name="Rudolf I."/>
        </authorList>
    </citation>
    <scope>NUCLEOTIDE SEQUENCE</scope>
    <source>
        <strain evidence="3">BR149</strain>
    </source>
</reference>
<name>A0A968KVB4_9SPIO</name>
<feature type="signal peptide" evidence="2">
    <location>
        <begin position="1"/>
        <end position="23"/>
    </location>
</feature>
<feature type="chain" id="PRO_5037168199" evidence="2">
    <location>
        <begin position="24"/>
        <end position="659"/>
    </location>
</feature>
<keyword evidence="1" id="KW-1133">Transmembrane helix</keyword>
<keyword evidence="4" id="KW-1185">Reference proteome</keyword>
<dbReference type="AlphaFoldDB" id="A0A968KVB4"/>
<keyword evidence="2" id="KW-0732">Signal</keyword>
<feature type="transmembrane region" description="Helical" evidence="1">
    <location>
        <begin position="544"/>
        <end position="562"/>
    </location>
</feature>
<evidence type="ECO:0000256" key="2">
    <source>
        <dbReference type="SAM" id="SignalP"/>
    </source>
</evidence>
<gene>
    <name evidence="3" type="ORF">HCT48_01700</name>
</gene>
<feature type="transmembrane region" description="Helical" evidence="1">
    <location>
        <begin position="399"/>
        <end position="418"/>
    </location>
</feature>
<dbReference type="EMBL" id="JAATLM010000001">
    <property type="protein sequence ID" value="NIZ68933.1"/>
    <property type="molecule type" value="Genomic_DNA"/>
</dbReference>
<organism evidence="3 4">
    <name type="scientific">Entomospira culicis</name>
    <dbReference type="NCBI Taxonomy" id="2719989"/>
    <lineage>
        <taxon>Bacteria</taxon>
        <taxon>Pseudomonadati</taxon>
        <taxon>Spirochaetota</taxon>
        <taxon>Spirochaetia</taxon>
        <taxon>Spirochaetales</taxon>
        <taxon>Spirochaetaceae</taxon>
        <taxon>Entomospira</taxon>
    </lineage>
</organism>
<dbReference type="Proteomes" id="UP000778951">
    <property type="component" value="Unassembled WGS sequence"/>
</dbReference>
<protein>
    <submittedName>
        <fullName evidence="3">Protein BatD</fullName>
    </submittedName>
</protein>
<evidence type="ECO:0000313" key="3">
    <source>
        <dbReference type="EMBL" id="NIZ68933.1"/>
    </source>
</evidence>
<feature type="transmembrane region" description="Helical" evidence="1">
    <location>
        <begin position="574"/>
        <end position="593"/>
    </location>
</feature>
<accession>A0A968KVB4</accession>
<comment type="caution">
    <text evidence="3">The sequence shown here is derived from an EMBL/GenBank/DDBJ whole genome shotgun (WGS) entry which is preliminary data.</text>
</comment>
<proteinExistence type="predicted"/>
<sequence>MDRSRRHLILLALWFAITSQLTAQEMPELEEDFVQGYYRTEQNVFYQEFPFELILVFPIKYTTRNQLTPPLDFPGIDLEVLEGPTPRISYTAQGSIMEYRYLLRAKRTGAIAIDSFSLRTTEAYSRIAPFYLEVQSINAQKEDTPHLRWLGVPKEIYQGESFQAELILLNAFHDWRILHSPKVSARGLIIERSSPYIQKIYYQNKPSLRLGQWTFFSSSTGTHVIDPVALTIANIPFVSPEQRITVKPLPQASLLDNFNATAIGNFTLNLLYDPPNNENIVYVRVQLAGEGAIHLIDVPPIQVEGMQLLHKESANLIKPSAHGYSGSKEDGYFFLIDNYQDSRIFLDSFSWFNPQTQRYHQSEPQTISFIRTKTPINPTTYRTYHSLQEPLGFNGDLRLMPYLIAMGVWYIGVAFLMIRYRPKKRTSLRFFSWHLPWLFFLYAFWPSPANPALDQAEHTMALGQWEQALDHLETLAQDPRYRHTQGIIAFNTAVAHHHLGHLAEKRYFFIKASQLAPLSPLFREALQLEGLEQFAKNRSYQHRLFVLSYWLAWLALIIYAWLFHHKHLRWRETLSAVIFFSILLWGSLIALHAPQPSIAVAKEDFQALRIPDEQANFGETIQEGEVFYLEGRGRNYVQLSDRAGKEGWVQERYILVIKE</sequence>
<keyword evidence="1" id="KW-0472">Membrane</keyword>
<dbReference type="RefSeq" id="WP_167695045.1">
    <property type="nucleotide sequence ID" value="NZ_CP118181.1"/>
</dbReference>
<evidence type="ECO:0000313" key="4">
    <source>
        <dbReference type="Proteomes" id="UP000778951"/>
    </source>
</evidence>
<evidence type="ECO:0000256" key="1">
    <source>
        <dbReference type="SAM" id="Phobius"/>
    </source>
</evidence>
<keyword evidence="1" id="KW-0812">Transmembrane</keyword>